<reference evidence="2 3" key="1">
    <citation type="submission" date="2023-07" db="EMBL/GenBank/DDBJ databases">
        <title>Sorghum-associated microbial communities from plants grown in Nebraska, USA.</title>
        <authorList>
            <person name="Schachtman D."/>
        </authorList>
    </citation>
    <scope>NUCLEOTIDE SEQUENCE [LARGE SCALE GENOMIC DNA]</scope>
    <source>
        <strain evidence="2 3">BE167</strain>
    </source>
</reference>
<dbReference type="Gene3D" id="1.10.630.10">
    <property type="entry name" value="Cytochrome P450"/>
    <property type="match status" value="1"/>
</dbReference>
<gene>
    <name evidence="2" type="ORF">J2X01_002572</name>
</gene>
<sequence>MAVNQSVTVDGKKSTSEVNLGDPDFWLQEDFHEKLAELREASPISWHQHSEAGAGFWSLLDYEDIAAASSNWQSFSSKYGAKVYHDPGSRLRTGTGALIELDPPEHTANRRRVNPGFMPRQVRKLEGLLEEKVQQILHRFSDGDEIDFLKEVAQVLPVEMVSDLLGVSQKDRSWLVELANVGRAEHDPELASSPEAVESAILDLRRYGVELAAYKRAHPEDDLMSIIANSRGDDGEYLSDEEVAGYFAQMISAGSGTTKAAIAHGMLAFSRFPEQRRIFLEDPVGWATTMPDEVVRWASPIKHMSRVVQRDTELRGVQMKVGDKVAYWYISVNRDPRLFQDPFTFDVTRDPNPHMSFGGGGPHFCMGSALARREIWILFQQLLSRFPESEVISTPVPERSLQSNGLKNVIVRLSK</sequence>
<dbReference type="InterPro" id="IPR002397">
    <property type="entry name" value="Cyt_P450_B"/>
</dbReference>
<accession>A0ABU1UDJ7</accession>
<dbReference type="PANTHER" id="PTHR46696:SF4">
    <property type="entry name" value="BIOTIN BIOSYNTHESIS CYTOCHROME P450"/>
    <property type="match status" value="1"/>
</dbReference>
<dbReference type="SUPFAM" id="SSF48264">
    <property type="entry name" value="Cytochrome P450"/>
    <property type="match status" value="1"/>
</dbReference>
<dbReference type="EMBL" id="JAVDVQ010000010">
    <property type="protein sequence ID" value="MDR7083278.1"/>
    <property type="molecule type" value="Genomic_DNA"/>
</dbReference>
<dbReference type="InterPro" id="IPR036396">
    <property type="entry name" value="Cyt_P450_sf"/>
</dbReference>
<evidence type="ECO:0000256" key="1">
    <source>
        <dbReference type="ARBA" id="ARBA00010617"/>
    </source>
</evidence>
<organism evidence="2 3">
    <name type="scientific">Arthrobacter ginsengisoli</name>
    <dbReference type="NCBI Taxonomy" id="1356565"/>
    <lineage>
        <taxon>Bacteria</taxon>
        <taxon>Bacillati</taxon>
        <taxon>Actinomycetota</taxon>
        <taxon>Actinomycetes</taxon>
        <taxon>Micrococcales</taxon>
        <taxon>Micrococcaceae</taxon>
        <taxon>Arthrobacter</taxon>
    </lineage>
</organism>
<comment type="similarity">
    <text evidence="1">Belongs to the cytochrome P450 family.</text>
</comment>
<evidence type="ECO:0000313" key="2">
    <source>
        <dbReference type="EMBL" id="MDR7083278.1"/>
    </source>
</evidence>
<dbReference type="InterPro" id="IPR001128">
    <property type="entry name" value="Cyt_P450"/>
</dbReference>
<protein>
    <submittedName>
        <fullName evidence="2">Cytochrome P450</fullName>
    </submittedName>
</protein>
<evidence type="ECO:0000313" key="3">
    <source>
        <dbReference type="Proteomes" id="UP001252243"/>
    </source>
</evidence>
<dbReference type="Proteomes" id="UP001252243">
    <property type="component" value="Unassembled WGS sequence"/>
</dbReference>
<dbReference type="CDD" id="cd11033">
    <property type="entry name" value="CYP142-like"/>
    <property type="match status" value="1"/>
</dbReference>
<dbReference type="PRINTS" id="PR00359">
    <property type="entry name" value="BP450"/>
</dbReference>
<keyword evidence="3" id="KW-1185">Reference proteome</keyword>
<name>A0ABU1UDJ7_9MICC</name>
<dbReference type="Pfam" id="PF00067">
    <property type="entry name" value="p450"/>
    <property type="match status" value="1"/>
</dbReference>
<dbReference type="PANTHER" id="PTHR46696">
    <property type="entry name" value="P450, PUTATIVE (EUROFUNG)-RELATED"/>
    <property type="match status" value="1"/>
</dbReference>
<dbReference type="RefSeq" id="WP_310057725.1">
    <property type="nucleotide sequence ID" value="NZ_JAVDVQ010000010.1"/>
</dbReference>
<proteinExistence type="inferred from homology"/>
<comment type="caution">
    <text evidence="2">The sequence shown here is derived from an EMBL/GenBank/DDBJ whole genome shotgun (WGS) entry which is preliminary data.</text>
</comment>